<feature type="compositionally biased region" description="Basic and acidic residues" evidence="2">
    <location>
        <begin position="446"/>
        <end position="455"/>
    </location>
</feature>
<dbReference type="PANTHER" id="PTHR15715">
    <property type="entry name" value="CENTROSOMAL PROTEIN OF 170 KDA"/>
    <property type="match status" value="1"/>
</dbReference>
<dbReference type="InterPro" id="IPR008984">
    <property type="entry name" value="SMAD_FHA_dom_sf"/>
</dbReference>
<feature type="compositionally biased region" description="Low complexity" evidence="2">
    <location>
        <begin position="566"/>
        <end position="577"/>
    </location>
</feature>
<dbReference type="GeneID" id="80884847"/>
<dbReference type="InterPro" id="IPR051176">
    <property type="entry name" value="Cent_Immune-Sig_Mod"/>
</dbReference>
<dbReference type="GO" id="GO:0005737">
    <property type="term" value="C:cytoplasm"/>
    <property type="evidence" value="ECO:0007669"/>
    <property type="project" value="TreeGrafter"/>
</dbReference>
<dbReference type="PANTHER" id="PTHR15715:SF37">
    <property type="entry name" value="LD47843P"/>
    <property type="match status" value="1"/>
</dbReference>
<keyword evidence="6" id="KW-1185">Reference proteome</keyword>
<comment type="caution">
    <text evidence="5">The sequence shown here is derived from an EMBL/GenBank/DDBJ whole genome shotgun (WGS) entry which is preliminary data.</text>
</comment>
<feature type="domain" description="FHA" evidence="4">
    <location>
        <begin position="181"/>
        <end position="239"/>
    </location>
</feature>
<dbReference type="Proteomes" id="UP001217417">
    <property type="component" value="Unassembled WGS sequence"/>
</dbReference>
<proteinExistence type="predicted"/>
<dbReference type="AlphaFoldDB" id="A0AAD7QR65"/>
<dbReference type="InterPro" id="IPR000253">
    <property type="entry name" value="FHA_dom"/>
</dbReference>
<feature type="region of interest" description="Disordered" evidence="2">
    <location>
        <begin position="15"/>
        <end position="61"/>
    </location>
</feature>
<feature type="region of interest" description="Disordered" evidence="2">
    <location>
        <begin position="440"/>
        <end position="476"/>
    </location>
</feature>
<accession>A0AAD7QR65</accession>
<organism evidence="5 6">
    <name type="scientific">Lipomyces tetrasporus</name>
    <dbReference type="NCBI Taxonomy" id="54092"/>
    <lineage>
        <taxon>Eukaryota</taxon>
        <taxon>Fungi</taxon>
        <taxon>Dikarya</taxon>
        <taxon>Ascomycota</taxon>
        <taxon>Saccharomycotina</taxon>
        <taxon>Lipomycetes</taxon>
        <taxon>Lipomycetales</taxon>
        <taxon>Lipomycetaceae</taxon>
        <taxon>Lipomyces</taxon>
    </lineage>
</organism>
<evidence type="ECO:0000256" key="2">
    <source>
        <dbReference type="SAM" id="MobiDB-lite"/>
    </source>
</evidence>
<keyword evidence="3" id="KW-0812">Transmembrane</keyword>
<dbReference type="SMART" id="SM00240">
    <property type="entry name" value="FHA"/>
    <property type="match status" value="1"/>
</dbReference>
<feature type="compositionally biased region" description="Basic residues" evidence="2">
    <location>
        <begin position="118"/>
        <end position="132"/>
    </location>
</feature>
<feature type="coiled-coil region" evidence="1">
    <location>
        <begin position="601"/>
        <end position="646"/>
    </location>
</feature>
<reference evidence="5" key="1">
    <citation type="submission" date="2023-03" db="EMBL/GenBank/DDBJ databases">
        <title>Near-Complete genome sequence of Lipomyces tetrasporous NRRL Y-64009, an oleaginous yeast capable of growing on lignocellulosic hydrolysates.</title>
        <authorList>
            <consortium name="Lawrence Berkeley National Laboratory"/>
            <person name="Jagtap S.S."/>
            <person name="Liu J.-J."/>
            <person name="Walukiewicz H.E."/>
            <person name="Pangilinan J."/>
            <person name="Lipzen A."/>
            <person name="Ahrendt S."/>
            <person name="Koriabine M."/>
            <person name="Cobaugh K."/>
            <person name="Salamov A."/>
            <person name="Yoshinaga Y."/>
            <person name="Ng V."/>
            <person name="Daum C."/>
            <person name="Grigoriev I.V."/>
            <person name="Slininger P.J."/>
            <person name="Dien B.S."/>
            <person name="Jin Y.-S."/>
            <person name="Rao C.V."/>
        </authorList>
    </citation>
    <scope>NUCLEOTIDE SEQUENCE</scope>
    <source>
        <strain evidence="5">NRRL Y-64009</strain>
    </source>
</reference>
<dbReference type="RefSeq" id="XP_056043459.1">
    <property type="nucleotide sequence ID" value="XM_056189681.1"/>
</dbReference>
<evidence type="ECO:0000256" key="1">
    <source>
        <dbReference type="SAM" id="Coils"/>
    </source>
</evidence>
<dbReference type="SUPFAM" id="SSF49879">
    <property type="entry name" value="SMAD/FHA domain"/>
    <property type="match status" value="1"/>
</dbReference>
<evidence type="ECO:0000256" key="3">
    <source>
        <dbReference type="SAM" id="Phobius"/>
    </source>
</evidence>
<feature type="region of interest" description="Disordered" evidence="2">
    <location>
        <begin position="556"/>
        <end position="577"/>
    </location>
</feature>
<sequence>MSTITVALPNQQFLMRSPSPIPPEQHAALLPQSSLSDVESDDDSSTVIGEAELSDVPTIPDPEVAQEGAFLNGITAQSENNATGSGLVLDQRALSQIPQINGAAERSSTQEVQERRSSGKKKPREGHNAHHKAAIPGSFKPQQLQIMQQGASQESVYLYLTPLNNTFTRKCISVPFYPNTMLLGRQMNSRTIPTPENGFFDSRVLSRQHAEIWADRNTGQVWIRDIKSSNGTFINGRRLSSEGEESEPHELKAEDVIDLGINISSEDSKTVLHNKVSARVEKIVVGAAPQNLLSQSGLGIFPQGQAQLHPSSGGINLSYSDIDPSTNVGHRNLKLSSAAHLTNGHTLSMTGVAGGPGRAKHRIISRVLASSGVTTKGPISLDMVVKRIINEIQFAKTQHSELQRATQIFESIARSQAQSAAEAVEVAEAAEVAAAGTLAAAATQVQDEHQEHSEPTEEPGGSIQWPHSPSLSSTSSSLSALLQTSSAAAVATEQKILSLTMSLNTFEQDLKEANDKASKLEGVLDQERYLRHQVESKLALAQQELELEREQAISDLRSEEEEEAEAAAGPDATAADTIALMDKEEERQRRRRSSSGSDVDVDHIVAKLEQARREVQSWESRALAAEQMAEDNARNLERLIKQLKQEKGFSYIPRSPGTSPTRNGNGNANGNRSFGRSPKIDSLQLKARERHATQSPPLPRTSTLTPEAFKKARSEVPSLDDKGVKSSSESKNDSRKFAPLDNNVPRSGPSMTVQTEDAPPSSKRSMMLIAPFLSAAGITAVGMGLMTYLNQVSNSRSS</sequence>
<keyword evidence="3" id="KW-1133">Transmembrane helix</keyword>
<keyword evidence="3" id="KW-0472">Membrane</keyword>
<feature type="compositionally biased region" description="Basic and acidic residues" evidence="2">
    <location>
        <begin position="712"/>
        <end position="738"/>
    </location>
</feature>
<evidence type="ECO:0000313" key="5">
    <source>
        <dbReference type="EMBL" id="KAJ8100009.1"/>
    </source>
</evidence>
<gene>
    <name evidence="5" type="ORF">POJ06DRAFT_276312</name>
</gene>
<feature type="region of interest" description="Disordered" evidence="2">
    <location>
        <begin position="647"/>
        <end position="678"/>
    </location>
</feature>
<feature type="region of interest" description="Disordered" evidence="2">
    <location>
        <begin position="100"/>
        <end position="132"/>
    </location>
</feature>
<feature type="region of interest" description="Disordered" evidence="2">
    <location>
        <begin position="712"/>
        <end position="762"/>
    </location>
</feature>
<dbReference type="Pfam" id="PF00498">
    <property type="entry name" value="FHA"/>
    <property type="match status" value="1"/>
</dbReference>
<name>A0AAD7QR65_9ASCO</name>
<dbReference type="Gene3D" id="2.60.200.20">
    <property type="match status" value="1"/>
</dbReference>
<keyword evidence="1" id="KW-0175">Coiled coil</keyword>
<protein>
    <recommendedName>
        <fullName evidence="4">FHA domain-containing protein</fullName>
    </recommendedName>
</protein>
<dbReference type="PROSITE" id="PS50006">
    <property type="entry name" value="FHA_DOMAIN"/>
    <property type="match status" value="1"/>
</dbReference>
<evidence type="ECO:0000259" key="4">
    <source>
        <dbReference type="PROSITE" id="PS50006"/>
    </source>
</evidence>
<feature type="transmembrane region" description="Helical" evidence="3">
    <location>
        <begin position="766"/>
        <end position="789"/>
    </location>
</feature>
<dbReference type="EMBL" id="JARPMG010000006">
    <property type="protein sequence ID" value="KAJ8100009.1"/>
    <property type="molecule type" value="Genomic_DNA"/>
</dbReference>
<evidence type="ECO:0000313" key="6">
    <source>
        <dbReference type="Proteomes" id="UP001217417"/>
    </source>
</evidence>